<accession>A0A9P6E4Q1</accession>
<evidence type="ECO:0000313" key="3">
    <source>
        <dbReference type="Proteomes" id="UP000807306"/>
    </source>
</evidence>
<keyword evidence="3" id="KW-1185">Reference proteome</keyword>
<dbReference type="EMBL" id="MU157942">
    <property type="protein sequence ID" value="KAF9522521.1"/>
    <property type="molecule type" value="Genomic_DNA"/>
</dbReference>
<reference evidence="2" key="1">
    <citation type="submission" date="2020-11" db="EMBL/GenBank/DDBJ databases">
        <authorList>
            <consortium name="DOE Joint Genome Institute"/>
            <person name="Ahrendt S."/>
            <person name="Riley R."/>
            <person name="Andreopoulos W."/>
            <person name="Labutti K."/>
            <person name="Pangilinan J."/>
            <person name="Ruiz-Duenas F.J."/>
            <person name="Barrasa J.M."/>
            <person name="Sanchez-Garcia M."/>
            <person name="Camarero S."/>
            <person name="Miyauchi S."/>
            <person name="Serrano A."/>
            <person name="Linde D."/>
            <person name="Babiker R."/>
            <person name="Drula E."/>
            <person name="Ayuso-Fernandez I."/>
            <person name="Pacheco R."/>
            <person name="Padilla G."/>
            <person name="Ferreira P."/>
            <person name="Barriuso J."/>
            <person name="Kellner H."/>
            <person name="Castanera R."/>
            <person name="Alfaro M."/>
            <person name="Ramirez L."/>
            <person name="Pisabarro A.G."/>
            <person name="Kuo A."/>
            <person name="Tritt A."/>
            <person name="Lipzen A."/>
            <person name="He G."/>
            <person name="Yan M."/>
            <person name="Ng V."/>
            <person name="Cullen D."/>
            <person name="Martin F."/>
            <person name="Rosso M.-N."/>
            <person name="Henrissat B."/>
            <person name="Hibbett D."/>
            <person name="Martinez A.T."/>
            <person name="Grigoriev I.V."/>
        </authorList>
    </citation>
    <scope>NUCLEOTIDE SEQUENCE</scope>
    <source>
        <strain evidence="2">CBS 506.95</strain>
    </source>
</reference>
<proteinExistence type="predicted"/>
<gene>
    <name evidence="2" type="ORF">CPB83DRAFT_840404</name>
</gene>
<evidence type="ECO:0000256" key="1">
    <source>
        <dbReference type="SAM" id="MobiDB-lite"/>
    </source>
</evidence>
<evidence type="ECO:0000313" key="2">
    <source>
        <dbReference type="EMBL" id="KAF9522521.1"/>
    </source>
</evidence>
<feature type="compositionally biased region" description="Acidic residues" evidence="1">
    <location>
        <begin position="164"/>
        <end position="190"/>
    </location>
</feature>
<comment type="caution">
    <text evidence="2">The sequence shown here is derived from an EMBL/GenBank/DDBJ whole genome shotgun (WGS) entry which is preliminary data.</text>
</comment>
<dbReference type="AlphaFoldDB" id="A0A9P6E4Q1"/>
<name>A0A9P6E4Q1_9AGAR</name>
<sequence>MAGRVTTADFIDIDGDPVICGDPSSLQQPAHLSRSTFLTKDIQPNLTPIQSVEEVPVPWKGRIVEGAFVFIDNPLLCHITGAPLTQFLLFDPREPNGWVKFEAPKPLYWPVTCVVLLKAIKYDITRCIGLQHFMRAVHRDLVGAPEYPTPPVTTSSDDEKMLTEDEAEDTDSVEFSDDSEDETFSLSEDEMEEAEALLFEEKDYVI</sequence>
<feature type="region of interest" description="Disordered" evidence="1">
    <location>
        <begin position="145"/>
        <end position="190"/>
    </location>
</feature>
<dbReference type="Proteomes" id="UP000807306">
    <property type="component" value="Unassembled WGS sequence"/>
</dbReference>
<protein>
    <submittedName>
        <fullName evidence="2">Uncharacterized protein</fullName>
    </submittedName>
</protein>
<organism evidence="2 3">
    <name type="scientific">Crepidotus variabilis</name>
    <dbReference type="NCBI Taxonomy" id="179855"/>
    <lineage>
        <taxon>Eukaryota</taxon>
        <taxon>Fungi</taxon>
        <taxon>Dikarya</taxon>
        <taxon>Basidiomycota</taxon>
        <taxon>Agaricomycotina</taxon>
        <taxon>Agaricomycetes</taxon>
        <taxon>Agaricomycetidae</taxon>
        <taxon>Agaricales</taxon>
        <taxon>Agaricineae</taxon>
        <taxon>Crepidotaceae</taxon>
        <taxon>Crepidotus</taxon>
    </lineage>
</organism>